<gene>
    <name evidence="1" type="ORF">EGR_08611</name>
</gene>
<dbReference type="RefSeq" id="XP_024347734.1">
    <property type="nucleotide sequence ID" value="XM_024497860.1"/>
</dbReference>
<dbReference type="Proteomes" id="UP000019149">
    <property type="component" value="Unassembled WGS sequence"/>
</dbReference>
<sequence length="131" mass="15109">MFILIVRLSPSIVPPPPVSVTLMVSEFYPKRSKQKTMVTFMRASFKDLLKKKQILSVFLINLEPLMSFKIKKNHLQRAKSSVIKSLLLKYINLCECEEVFPSNNRQDLTIAMVISIKFAFENDQFCHSIGI</sequence>
<dbReference type="EMBL" id="APAU02000112">
    <property type="protein sequence ID" value="EUB56538.1"/>
    <property type="molecule type" value="Genomic_DNA"/>
</dbReference>
<reference evidence="1 2" key="1">
    <citation type="journal article" date="2013" name="Nat. Genet.">
        <title>The genome of the hydatid tapeworm Echinococcus granulosus.</title>
        <authorList>
            <person name="Zheng H."/>
            <person name="Zhang W."/>
            <person name="Zhang L."/>
            <person name="Zhang Z."/>
            <person name="Li J."/>
            <person name="Lu G."/>
            <person name="Zhu Y."/>
            <person name="Wang Y."/>
            <person name="Huang Y."/>
            <person name="Liu J."/>
            <person name="Kang H."/>
            <person name="Chen J."/>
            <person name="Wang L."/>
            <person name="Chen A."/>
            <person name="Yu S."/>
            <person name="Gao Z."/>
            <person name="Jin L."/>
            <person name="Gu W."/>
            <person name="Wang Z."/>
            <person name="Zhao L."/>
            <person name="Shi B."/>
            <person name="Wen H."/>
            <person name="Lin R."/>
            <person name="Jones M.K."/>
            <person name="Brejova B."/>
            <person name="Vinar T."/>
            <person name="Zhao G."/>
            <person name="McManus D.P."/>
            <person name="Chen Z."/>
            <person name="Zhou Y."/>
            <person name="Wang S."/>
        </authorList>
    </citation>
    <scope>NUCLEOTIDE SEQUENCE [LARGE SCALE GENOMIC DNA]</scope>
</reference>
<keyword evidence="2" id="KW-1185">Reference proteome</keyword>
<dbReference type="AlphaFoldDB" id="W6U5T8"/>
<evidence type="ECO:0000313" key="2">
    <source>
        <dbReference type="Proteomes" id="UP000019149"/>
    </source>
</evidence>
<dbReference type="CTD" id="36344326"/>
<protein>
    <submittedName>
        <fullName evidence="1">Uncharacterized protein</fullName>
    </submittedName>
</protein>
<dbReference type="GeneID" id="36344326"/>
<proteinExistence type="predicted"/>
<name>W6U5T8_ECHGR</name>
<dbReference type="KEGG" id="egl:EGR_08611"/>
<evidence type="ECO:0000313" key="1">
    <source>
        <dbReference type="EMBL" id="EUB56538.1"/>
    </source>
</evidence>
<organism evidence="1 2">
    <name type="scientific">Echinococcus granulosus</name>
    <name type="common">Hydatid tapeworm</name>
    <dbReference type="NCBI Taxonomy" id="6210"/>
    <lineage>
        <taxon>Eukaryota</taxon>
        <taxon>Metazoa</taxon>
        <taxon>Spiralia</taxon>
        <taxon>Lophotrochozoa</taxon>
        <taxon>Platyhelminthes</taxon>
        <taxon>Cestoda</taxon>
        <taxon>Eucestoda</taxon>
        <taxon>Cyclophyllidea</taxon>
        <taxon>Taeniidae</taxon>
        <taxon>Echinococcus</taxon>
        <taxon>Echinococcus granulosus group</taxon>
    </lineage>
</organism>
<comment type="caution">
    <text evidence="1">The sequence shown here is derived from an EMBL/GenBank/DDBJ whole genome shotgun (WGS) entry which is preliminary data.</text>
</comment>
<accession>W6U5T8</accession>